<keyword evidence="4" id="KW-0804">Transcription</keyword>
<dbReference type="GO" id="GO:0005634">
    <property type="term" value="C:nucleus"/>
    <property type="evidence" value="ECO:0007669"/>
    <property type="project" value="UniProtKB-SubCell"/>
</dbReference>
<name>A0A7S3PRI5_9STRA</name>
<dbReference type="PANTHER" id="PTHR32467">
    <property type="entry name" value="AP2-LIKE ETHYLENE-RESPONSIVE TRANSCRIPTION FACTOR"/>
    <property type="match status" value="1"/>
</dbReference>
<evidence type="ECO:0000256" key="5">
    <source>
        <dbReference type="ARBA" id="ARBA00023242"/>
    </source>
</evidence>
<dbReference type="AlphaFoldDB" id="A0A7S3PRI5"/>
<comment type="subcellular location">
    <subcellularLocation>
        <location evidence="1">Nucleus</location>
    </subcellularLocation>
</comment>
<keyword evidence="2" id="KW-0805">Transcription regulation</keyword>
<proteinExistence type="predicted"/>
<dbReference type="CDD" id="cd00018">
    <property type="entry name" value="AP2"/>
    <property type="match status" value="1"/>
</dbReference>
<dbReference type="InterPro" id="IPR036955">
    <property type="entry name" value="AP2/ERF_dom_sf"/>
</dbReference>
<gene>
    <name evidence="8" type="ORF">ASTO00021_LOCUS17761</name>
</gene>
<feature type="compositionally biased region" description="Basic residues" evidence="6">
    <location>
        <begin position="187"/>
        <end position="212"/>
    </location>
</feature>
<dbReference type="GO" id="GO:0003700">
    <property type="term" value="F:DNA-binding transcription factor activity"/>
    <property type="evidence" value="ECO:0007669"/>
    <property type="project" value="InterPro"/>
</dbReference>
<evidence type="ECO:0000259" key="7">
    <source>
        <dbReference type="PROSITE" id="PS51032"/>
    </source>
</evidence>
<feature type="domain" description="AP2/ERF" evidence="7">
    <location>
        <begin position="218"/>
        <end position="274"/>
    </location>
</feature>
<reference evidence="8" key="1">
    <citation type="submission" date="2021-01" db="EMBL/GenBank/DDBJ databases">
        <authorList>
            <person name="Corre E."/>
            <person name="Pelletier E."/>
            <person name="Niang G."/>
            <person name="Scheremetjew M."/>
            <person name="Finn R."/>
            <person name="Kale V."/>
            <person name="Holt S."/>
            <person name="Cochrane G."/>
            <person name="Meng A."/>
            <person name="Brown T."/>
            <person name="Cohen L."/>
        </authorList>
    </citation>
    <scope>NUCLEOTIDE SEQUENCE</scope>
    <source>
        <strain evidence="8">GSBS06</strain>
    </source>
</reference>
<accession>A0A7S3PRI5</accession>
<keyword evidence="5" id="KW-0539">Nucleus</keyword>
<feature type="region of interest" description="Disordered" evidence="6">
    <location>
        <begin position="157"/>
        <end position="225"/>
    </location>
</feature>
<sequence length="286" mass="32166">MLGRINKMAPQPAAPVDAKMSFQPPHSPDGILDFPFDNDFGNSAQPSDDLEYSQIMGDEFFPDYGFNYQTLKTKHSFTLKSKNSFYQQPFGSCTDLIRCVEEEILNCRQKEAEAKAAQFTTGDLSFMFFDAPEHSPLVRKRSLASIMNKSQVVPSALITEEKPKKKKKKVTPKAKAEKTKKACEKKKSTKKVTKKSKKAKDGKKNTPKKSRSKTQSSKYRGVSRCSKDGRWQARIRIGSTVKYLGRFRTELEAAECYDVAAYQYHGARAMPNFTSAVDIPSLSILA</sequence>
<evidence type="ECO:0000256" key="2">
    <source>
        <dbReference type="ARBA" id="ARBA00023015"/>
    </source>
</evidence>
<dbReference type="PANTHER" id="PTHR32467:SF99">
    <property type="entry name" value="AP2-LIKE ETHYLENE-RESPONSIVE TRANSCRIPTION FACTOR AIL5"/>
    <property type="match status" value="1"/>
</dbReference>
<dbReference type="EMBL" id="HBIN01023089">
    <property type="protein sequence ID" value="CAE0447798.1"/>
    <property type="molecule type" value="Transcribed_RNA"/>
</dbReference>
<evidence type="ECO:0000313" key="8">
    <source>
        <dbReference type="EMBL" id="CAE0447798.1"/>
    </source>
</evidence>
<organism evidence="8">
    <name type="scientific">Aplanochytrium stocchinoi</name>
    <dbReference type="NCBI Taxonomy" id="215587"/>
    <lineage>
        <taxon>Eukaryota</taxon>
        <taxon>Sar</taxon>
        <taxon>Stramenopiles</taxon>
        <taxon>Bigyra</taxon>
        <taxon>Labyrinthulomycetes</taxon>
        <taxon>Thraustochytrida</taxon>
        <taxon>Thraustochytriidae</taxon>
        <taxon>Aplanochytrium</taxon>
    </lineage>
</organism>
<dbReference type="InterPro" id="IPR016177">
    <property type="entry name" value="DNA-bd_dom_sf"/>
</dbReference>
<dbReference type="PROSITE" id="PS51032">
    <property type="entry name" value="AP2_ERF"/>
    <property type="match status" value="1"/>
</dbReference>
<evidence type="ECO:0000256" key="6">
    <source>
        <dbReference type="SAM" id="MobiDB-lite"/>
    </source>
</evidence>
<dbReference type="SUPFAM" id="SSF54171">
    <property type="entry name" value="DNA-binding domain"/>
    <property type="match status" value="1"/>
</dbReference>
<dbReference type="GO" id="GO:0003677">
    <property type="term" value="F:DNA binding"/>
    <property type="evidence" value="ECO:0007669"/>
    <property type="project" value="UniProtKB-KW"/>
</dbReference>
<dbReference type="SMART" id="SM00380">
    <property type="entry name" value="AP2"/>
    <property type="match status" value="1"/>
</dbReference>
<evidence type="ECO:0000256" key="4">
    <source>
        <dbReference type="ARBA" id="ARBA00023163"/>
    </source>
</evidence>
<evidence type="ECO:0000256" key="1">
    <source>
        <dbReference type="ARBA" id="ARBA00004123"/>
    </source>
</evidence>
<feature type="compositionally biased region" description="Basic and acidic residues" evidence="6">
    <location>
        <begin position="174"/>
        <end position="186"/>
    </location>
</feature>
<keyword evidence="3" id="KW-0238">DNA-binding</keyword>
<evidence type="ECO:0000256" key="3">
    <source>
        <dbReference type="ARBA" id="ARBA00023125"/>
    </source>
</evidence>
<dbReference type="Gene3D" id="3.30.730.10">
    <property type="entry name" value="AP2/ERF domain"/>
    <property type="match status" value="1"/>
</dbReference>
<protein>
    <recommendedName>
        <fullName evidence="7">AP2/ERF domain-containing protein</fullName>
    </recommendedName>
</protein>
<dbReference type="InterPro" id="IPR001471">
    <property type="entry name" value="AP2/ERF_dom"/>
</dbReference>